<comment type="caution">
    <text evidence="1">The sequence shown here is derived from an EMBL/GenBank/DDBJ whole genome shotgun (WGS) entry which is preliminary data.</text>
</comment>
<reference evidence="2" key="1">
    <citation type="journal article" date="2019" name="Int. J. Syst. Evol. Microbiol.">
        <title>The Global Catalogue of Microorganisms (GCM) 10K type strain sequencing project: providing services to taxonomists for standard genome sequencing and annotation.</title>
        <authorList>
            <consortium name="The Broad Institute Genomics Platform"/>
            <consortium name="The Broad Institute Genome Sequencing Center for Infectious Disease"/>
            <person name="Wu L."/>
            <person name="Ma J."/>
        </authorList>
    </citation>
    <scope>NUCLEOTIDE SEQUENCE [LARGE SCALE GENOMIC DNA]</scope>
    <source>
        <strain evidence="2">CCUG 52537</strain>
    </source>
</reference>
<evidence type="ECO:0000313" key="1">
    <source>
        <dbReference type="EMBL" id="MFD0849403.1"/>
    </source>
</evidence>
<proteinExistence type="predicted"/>
<organism evidence="1 2">
    <name type="scientific">Sphingosinicella xenopeptidilytica</name>
    <dbReference type="NCBI Taxonomy" id="364098"/>
    <lineage>
        <taxon>Bacteria</taxon>
        <taxon>Pseudomonadati</taxon>
        <taxon>Pseudomonadota</taxon>
        <taxon>Alphaproteobacteria</taxon>
        <taxon>Sphingomonadales</taxon>
        <taxon>Sphingosinicellaceae</taxon>
        <taxon>Sphingosinicella</taxon>
    </lineage>
</organism>
<evidence type="ECO:0000313" key="2">
    <source>
        <dbReference type="Proteomes" id="UP001597124"/>
    </source>
</evidence>
<sequence length="243" mass="26730">MTATHAKRGNRRYRYYVTREPSGEEPAWRIGARDIEVIVEDRVKALLLDADRVRRMAIGADPRQAEIAARAATQLASAALLPRLLHLGLRRIDLHEDRIDMVIGERALLGACSILVPDDHDAVIAIMAPVTRVRRGSELKLVVPGLGTMPSRAPDPQLVGLVAEAFALRETMLKTGKPVSVIAAEAGKCRKRMMRLSPLAWLAPDIVEAIVQGSQPATLTHQKLLSTVLPIQWQEQRVVLGFA</sequence>
<accession>A0ABW3C4J8</accession>
<dbReference type="EMBL" id="JBHTIK010000008">
    <property type="protein sequence ID" value="MFD0849403.1"/>
    <property type="molecule type" value="Genomic_DNA"/>
</dbReference>
<protein>
    <submittedName>
        <fullName evidence="1">Uncharacterized protein</fullName>
    </submittedName>
</protein>
<name>A0ABW3C4J8_SPHXN</name>
<keyword evidence="2" id="KW-1185">Reference proteome</keyword>
<dbReference type="RefSeq" id="WP_381491904.1">
    <property type="nucleotide sequence ID" value="NZ_JBHTIK010000008.1"/>
</dbReference>
<gene>
    <name evidence="1" type="ORF">ACFQ00_13785</name>
</gene>
<dbReference type="Proteomes" id="UP001597124">
    <property type="component" value="Unassembled WGS sequence"/>
</dbReference>